<sequence length="144" mass="15919">MNTLESPLEALAFNYVRFGIFTVVNNLWTWVAVITAAVSFWRIKKQVKPALQPRNDRNKSGSQPVLEISPDESCARAPATATASPSVGDVKDVDGLTKGKFTLYYCEEEKEVEGKITTVKVWQDNFSDGECGRVVGENDESEKG</sequence>
<protein>
    <submittedName>
        <fullName evidence="1">Uncharacterized protein</fullName>
    </submittedName>
</protein>
<comment type="caution">
    <text evidence="1">The sequence shown here is derived from an EMBL/GenBank/DDBJ whole genome shotgun (WGS) entry which is preliminary data.</text>
</comment>
<organism evidence="1 2">
    <name type="scientific">Pistacia atlantica</name>
    <dbReference type="NCBI Taxonomy" id="434234"/>
    <lineage>
        <taxon>Eukaryota</taxon>
        <taxon>Viridiplantae</taxon>
        <taxon>Streptophyta</taxon>
        <taxon>Embryophyta</taxon>
        <taxon>Tracheophyta</taxon>
        <taxon>Spermatophyta</taxon>
        <taxon>Magnoliopsida</taxon>
        <taxon>eudicotyledons</taxon>
        <taxon>Gunneridae</taxon>
        <taxon>Pentapetalae</taxon>
        <taxon>rosids</taxon>
        <taxon>malvids</taxon>
        <taxon>Sapindales</taxon>
        <taxon>Anacardiaceae</taxon>
        <taxon>Pistacia</taxon>
    </lineage>
</organism>
<gene>
    <name evidence="1" type="ORF">Patl1_13654</name>
</gene>
<accession>A0ACC1AYK2</accession>
<name>A0ACC1AYK2_9ROSI</name>
<dbReference type="EMBL" id="CM047904">
    <property type="protein sequence ID" value="KAJ0091713.1"/>
    <property type="molecule type" value="Genomic_DNA"/>
</dbReference>
<keyword evidence="2" id="KW-1185">Reference proteome</keyword>
<evidence type="ECO:0000313" key="1">
    <source>
        <dbReference type="EMBL" id="KAJ0091713.1"/>
    </source>
</evidence>
<evidence type="ECO:0000313" key="2">
    <source>
        <dbReference type="Proteomes" id="UP001164250"/>
    </source>
</evidence>
<dbReference type="Proteomes" id="UP001164250">
    <property type="component" value="Chromosome 8"/>
</dbReference>
<proteinExistence type="predicted"/>
<reference evidence="2" key="1">
    <citation type="journal article" date="2023" name="G3 (Bethesda)">
        <title>Genome assembly and association tests identify interacting loci associated with vigor, precocity, and sex in interspecific pistachio rootstocks.</title>
        <authorList>
            <person name="Palmer W."/>
            <person name="Jacygrad E."/>
            <person name="Sagayaradj S."/>
            <person name="Cavanaugh K."/>
            <person name="Han R."/>
            <person name="Bertier L."/>
            <person name="Beede B."/>
            <person name="Kafkas S."/>
            <person name="Golino D."/>
            <person name="Preece J."/>
            <person name="Michelmore R."/>
        </authorList>
    </citation>
    <scope>NUCLEOTIDE SEQUENCE [LARGE SCALE GENOMIC DNA]</scope>
</reference>